<protein>
    <submittedName>
        <fullName evidence="5">Uncharacterized protein</fullName>
    </submittedName>
</protein>
<dbReference type="Proteomes" id="UP000077154">
    <property type="component" value="Unassembled WGS sequence"/>
</dbReference>
<evidence type="ECO:0000256" key="1">
    <source>
        <dbReference type="ARBA" id="ARBA00004141"/>
    </source>
</evidence>
<organism evidence="5">
    <name type="scientific">Pseudogymnoascus destructans</name>
    <dbReference type="NCBI Taxonomy" id="655981"/>
    <lineage>
        <taxon>Eukaryota</taxon>
        <taxon>Fungi</taxon>
        <taxon>Dikarya</taxon>
        <taxon>Ascomycota</taxon>
        <taxon>Pezizomycotina</taxon>
        <taxon>Leotiomycetes</taxon>
        <taxon>Thelebolales</taxon>
        <taxon>Thelebolaceae</taxon>
        <taxon>Pseudogymnoascus</taxon>
    </lineage>
</organism>
<name>A0A177A541_9PEZI</name>
<accession>A0A177A541</accession>
<evidence type="ECO:0000256" key="2">
    <source>
        <dbReference type="ARBA" id="ARBA00022692"/>
    </source>
</evidence>
<dbReference type="PANTHER" id="PTHR31465:SF15">
    <property type="entry name" value="LIPID TRANSPORTER ATNI-RELATED"/>
    <property type="match status" value="1"/>
</dbReference>
<gene>
    <name evidence="5" type="ORF">VC83_07044</name>
</gene>
<dbReference type="EMBL" id="KV441402">
    <property type="protein sequence ID" value="OAF56740.1"/>
    <property type="molecule type" value="Genomic_DNA"/>
</dbReference>
<keyword evidence="3" id="KW-1133">Transmembrane helix</keyword>
<dbReference type="Pfam" id="PF04479">
    <property type="entry name" value="RTA1"/>
    <property type="match status" value="1"/>
</dbReference>
<evidence type="ECO:0000256" key="3">
    <source>
        <dbReference type="ARBA" id="ARBA00022989"/>
    </source>
</evidence>
<dbReference type="InterPro" id="IPR007568">
    <property type="entry name" value="RTA1"/>
</dbReference>
<proteinExistence type="predicted"/>
<evidence type="ECO:0000313" key="5">
    <source>
        <dbReference type="EMBL" id="OAF56740.1"/>
    </source>
</evidence>
<dbReference type="GO" id="GO:0016020">
    <property type="term" value="C:membrane"/>
    <property type="evidence" value="ECO:0007669"/>
    <property type="project" value="UniProtKB-SubCell"/>
</dbReference>
<dbReference type="VEuPathDB" id="FungiDB:GMDG_07054"/>
<comment type="subcellular location">
    <subcellularLocation>
        <location evidence="1">Membrane</location>
        <topology evidence="1">Multi-pass membrane protein</topology>
    </subcellularLocation>
</comment>
<dbReference type="GeneID" id="36290094"/>
<dbReference type="RefSeq" id="XP_024322032.1">
    <property type="nucleotide sequence ID" value="XM_024470624.1"/>
</dbReference>
<evidence type="ECO:0000256" key="4">
    <source>
        <dbReference type="ARBA" id="ARBA00023136"/>
    </source>
</evidence>
<dbReference type="AlphaFoldDB" id="A0A177A541"/>
<dbReference type="OrthoDB" id="5384040at2759"/>
<dbReference type="PANTHER" id="PTHR31465">
    <property type="entry name" value="PROTEIN RTA1-RELATED"/>
    <property type="match status" value="1"/>
</dbReference>
<sequence length="99" mass="11236">MASITIHIIFRLVEFSSGLYGPIPTHESYFYGLEATPMFLALFSLAAIHPGCYLRGPGSEFAKPIVTKGARRWWCCGRGKRTRVQPDYDTPKREWGVQK</sequence>
<reference evidence="5" key="1">
    <citation type="submission" date="2016-03" db="EMBL/GenBank/DDBJ databases">
        <title>Updated assembly of Pseudogymnoascus destructans, the fungus causing white-nose syndrome of bats.</title>
        <authorList>
            <person name="Palmer J.M."/>
            <person name="Drees K.P."/>
            <person name="Foster J.T."/>
            <person name="Lindner D.L."/>
        </authorList>
    </citation>
    <scope>NUCLEOTIDE SEQUENCE [LARGE SCALE GENOMIC DNA]</scope>
    <source>
        <strain evidence="5">20631-21</strain>
    </source>
</reference>
<keyword evidence="4" id="KW-0472">Membrane</keyword>
<keyword evidence="2" id="KW-0812">Transmembrane</keyword>